<proteinExistence type="predicted"/>
<gene>
    <name evidence="1" type="ORF">AN640_06040</name>
</gene>
<keyword evidence="1" id="KW-0547">Nucleotide-binding</keyword>
<keyword evidence="2" id="KW-1185">Reference proteome</keyword>
<name>A0ACC8XHU6_9FIRM</name>
<keyword evidence="1" id="KW-0067">ATP-binding</keyword>
<protein>
    <submittedName>
        <fullName evidence="1">ABC transporter ATP-binding protein</fullName>
    </submittedName>
</protein>
<comment type="caution">
    <text evidence="1">The sequence shown here is derived from an EMBL/GenBank/DDBJ whole genome shotgun (WGS) entry which is preliminary data.</text>
</comment>
<sequence length="581" mass="66321">MKDKKLLKRLLFYAKPYSVQFILVITMMIISTGADLSKPIIIGSVVDLFVNNTKDTAETLRILLIYSALFLTVLVTSFILVYIQTIMLQNIGQKIIKKIRLDIYNKMLDLPLRYYYQNPVGALVTRVTNDTESLNEMYTSVLTNLFKHTMFLTGILIMMFTVNVKISLYVVCSIPITIIMTVIFKYFSRKAYRATRNYLTEMNIFLSEHLMGMKLIQIFSREKKTLNKMTDINEKLFKSGMRELYAFLVYRPSLFAMSNLTIALVLYVGSKEVLAGAVTIGTIVIFISYVKDFFGPIEQLAEVFNILQSAFSAAEKIFTVLDEENEIESGTLEINPDSFKGDIEFKNVWFAYKDEDWILKDVSFKIDIGQKVAFVGATGAGKTSILSLISRYYDIQKGQILIDGKDIREFTIESLRTQIGQVLQDVFMFTGNIEKNIRLGKEEISEHDVKEAAKMVYANTFIEKMPHKYKQEVIEGGATLSTGERQLISFARAIAYSPKIFILDEATANIDTETEAVIQQAIYKIMEGRTTIMVAHRLATIQHADNIIVLDKGELKEMGTHQELLNQKGIYYNLYKLSLNH</sequence>
<evidence type="ECO:0000313" key="1">
    <source>
        <dbReference type="EMBL" id="ONI43905.1"/>
    </source>
</evidence>
<evidence type="ECO:0000313" key="2">
    <source>
        <dbReference type="Proteomes" id="UP000188637"/>
    </source>
</evidence>
<organism evidence="1 2">
    <name type="scientific">Candidatus Epulonipiscium fishelsonii</name>
    <dbReference type="NCBI Taxonomy" id="77094"/>
    <lineage>
        <taxon>Bacteria</taxon>
        <taxon>Bacillati</taxon>
        <taxon>Bacillota</taxon>
        <taxon>Clostridia</taxon>
        <taxon>Lachnospirales</taxon>
        <taxon>Lachnospiraceae</taxon>
        <taxon>Candidatus Epulonipiscium</taxon>
    </lineage>
</organism>
<dbReference type="Proteomes" id="UP000188637">
    <property type="component" value="Unassembled WGS sequence"/>
</dbReference>
<reference evidence="1" key="1">
    <citation type="submission" date="2016-08" db="EMBL/GenBank/DDBJ databases">
        <authorList>
            <person name="Ngugi D.K."/>
            <person name="Miyake S."/>
            <person name="Stingl U."/>
        </authorList>
    </citation>
    <scope>NUCLEOTIDE SEQUENCE</scope>
    <source>
        <strain evidence="1">SCG-D08WGA-EpuloA1</strain>
    </source>
</reference>
<dbReference type="EMBL" id="LJHD01000131">
    <property type="protein sequence ID" value="ONI43905.1"/>
    <property type="molecule type" value="Genomic_DNA"/>
</dbReference>
<accession>A0ACC8XHU6</accession>